<name>A0ACA9LG15_9GLOM</name>
<reference evidence="1" key="1">
    <citation type="submission" date="2021-06" db="EMBL/GenBank/DDBJ databases">
        <authorList>
            <person name="Kallberg Y."/>
            <person name="Tangrot J."/>
            <person name="Rosling A."/>
        </authorList>
    </citation>
    <scope>NUCLEOTIDE SEQUENCE</scope>
    <source>
        <strain evidence="1">MA461A</strain>
    </source>
</reference>
<comment type="caution">
    <text evidence="1">The sequence shown here is derived from an EMBL/GenBank/DDBJ whole genome shotgun (WGS) entry which is preliminary data.</text>
</comment>
<evidence type="ECO:0000313" key="1">
    <source>
        <dbReference type="EMBL" id="CAG8528683.1"/>
    </source>
</evidence>
<organism evidence="1 2">
    <name type="scientific">Racocetra persica</name>
    <dbReference type="NCBI Taxonomy" id="160502"/>
    <lineage>
        <taxon>Eukaryota</taxon>
        <taxon>Fungi</taxon>
        <taxon>Fungi incertae sedis</taxon>
        <taxon>Mucoromycota</taxon>
        <taxon>Glomeromycotina</taxon>
        <taxon>Glomeromycetes</taxon>
        <taxon>Diversisporales</taxon>
        <taxon>Gigasporaceae</taxon>
        <taxon>Racocetra</taxon>
    </lineage>
</organism>
<proteinExistence type="predicted"/>
<accession>A0ACA9LG15</accession>
<keyword evidence="2" id="KW-1185">Reference proteome</keyword>
<protein>
    <submittedName>
        <fullName evidence="1">33892_t:CDS:1</fullName>
    </submittedName>
</protein>
<feature type="non-terminal residue" evidence="1">
    <location>
        <position position="93"/>
    </location>
</feature>
<dbReference type="EMBL" id="CAJVQC010003556">
    <property type="protein sequence ID" value="CAG8528683.1"/>
    <property type="molecule type" value="Genomic_DNA"/>
</dbReference>
<evidence type="ECO:0000313" key="2">
    <source>
        <dbReference type="Proteomes" id="UP000789920"/>
    </source>
</evidence>
<dbReference type="Proteomes" id="UP000789920">
    <property type="component" value="Unassembled WGS sequence"/>
</dbReference>
<gene>
    <name evidence="1" type="ORF">RPERSI_LOCUS3036</name>
</gene>
<sequence length="93" mass="10267">MIEIVEDKGEIIKNSINCIWRATSKKAAAIIFNNDPLLSATLIFNDGMSNTVNLDAPSCVIQAENINLDRQPSDLSLEIEMDIQENTAQNTES</sequence>